<protein>
    <submittedName>
        <fullName evidence="1">Uncharacterized protein</fullName>
    </submittedName>
</protein>
<accession>A0A3B0VRN3</accession>
<name>A0A3B0VRN3_9ZZZZ</name>
<organism evidence="1">
    <name type="scientific">hydrothermal vent metagenome</name>
    <dbReference type="NCBI Taxonomy" id="652676"/>
    <lineage>
        <taxon>unclassified sequences</taxon>
        <taxon>metagenomes</taxon>
        <taxon>ecological metagenomes</taxon>
    </lineage>
</organism>
<reference evidence="1" key="1">
    <citation type="submission" date="2018-06" db="EMBL/GenBank/DDBJ databases">
        <authorList>
            <person name="Zhirakovskaya E."/>
        </authorList>
    </citation>
    <scope>NUCLEOTIDE SEQUENCE</scope>
</reference>
<proteinExistence type="predicted"/>
<dbReference type="AlphaFoldDB" id="A0A3B0VRN3"/>
<sequence length="38" mass="4421">MIPNLDIGNVHFVTKFACEFLENNSGNFTRFTCKRKNN</sequence>
<evidence type="ECO:0000313" key="1">
    <source>
        <dbReference type="EMBL" id="VAW39539.1"/>
    </source>
</evidence>
<gene>
    <name evidence="1" type="ORF">MNBD_GAMMA01-967</name>
</gene>
<dbReference type="EMBL" id="UOEW01000233">
    <property type="protein sequence ID" value="VAW39539.1"/>
    <property type="molecule type" value="Genomic_DNA"/>
</dbReference>